<dbReference type="EMBL" id="JNCF01000043">
    <property type="protein sequence ID" value="KGP62731.1"/>
    <property type="molecule type" value="Genomic_DNA"/>
</dbReference>
<keyword evidence="2" id="KW-1185">Reference proteome</keyword>
<reference evidence="1 2" key="1">
    <citation type="submission" date="2014-05" db="EMBL/GenBank/DDBJ databases">
        <authorList>
            <person name="Rizzardi K."/>
            <person name="Winiecka-Krusnell J."/>
            <person name="Ramliden M."/>
            <person name="Alm E."/>
            <person name="Andersson S."/>
            <person name="Byfors S."/>
        </authorList>
    </citation>
    <scope>NUCLEOTIDE SEQUENCE [LARGE SCALE GENOMIC DNA]</scope>
    <source>
        <strain evidence="1 2">LEGN</strain>
    </source>
</reference>
<evidence type="ECO:0000313" key="1">
    <source>
        <dbReference type="EMBL" id="KGP62731.1"/>
    </source>
</evidence>
<evidence type="ECO:0000313" key="2">
    <source>
        <dbReference type="Proteomes" id="UP000054422"/>
    </source>
</evidence>
<sequence length="161" mass="18225">MVRKRLHLIFIELDKASEESLIKLGRILYNLEAFAKRHGCPGYLLLANGYIQLAIRYQLLNQEEQSAHAFQLCWKYLHLAELSENDSEESINNAYFGKGLALSNPVRLSTIAEMKSYCRKAAGELLNLDSQAHAEFGAYSMYRNVKEVNEVAEDAKPSLGL</sequence>
<dbReference type="InterPro" id="IPR040808">
    <property type="entry name" value="DUF5630"/>
</dbReference>
<comment type="caution">
    <text evidence="1">The sequence shown here is derived from an EMBL/GenBank/DDBJ whole genome shotgun (WGS) entry which is preliminary data.</text>
</comment>
<dbReference type="STRING" id="1498499.EP47_13660"/>
<name>A0A0A2SSM3_9GAMM</name>
<dbReference type="AlphaFoldDB" id="A0A0A2SSM3"/>
<organism evidence="1 2">
    <name type="scientific">Legionella norrlandica</name>
    <dbReference type="NCBI Taxonomy" id="1498499"/>
    <lineage>
        <taxon>Bacteria</taxon>
        <taxon>Pseudomonadati</taxon>
        <taxon>Pseudomonadota</taxon>
        <taxon>Gammaproteobacteria</taxon>
        <taxon>Legionellales</taxon>
        <taxon>Legionellaceae</taxon>
        <taxon>Legionella</taxon>
    </lineage>
</organism>
<proteinExistence type="predicted"/>
<accession>A0A0A2SSM3</accession>
<gene>
    <name evidence="1" type="ORF">EP47_13660</name>
</gene>
<dbReference type="Pfam" id="PF18632">
    <property type="entry name" value="DUF5630"/>
    <property type="match status" value="1"/>
</dbReference>
<protein>
    <submittedName>
        <fullName evidence="1">Uncharacterized protein</fullName>
    </submittedName>
</protein>
<dbReference type="Proteomes" id="UP000054422">
    <property type="component" value="Unassembled WGS sequence"/>
</dbReference>